<dbReference type="GO" id="GO:0005858">
    <property type="term" value="C:axonemal dynein complex"/>
    <property type="evidence" value="ECO:0007669"/>
    <property type="project" value="InterPro"/>
</dbReference>
<dbReference type="GO" id="GO:0003352">
    <property type="term" value="P:regulation of cilium movement"/>
    <property type="evidence" value="ECO:0007669"/>
    <property type="project" value="TreeGrafter"/>
</dbReference>
<reference evidence="9" key="3">
    <citation type="submission" date="2025-09" db="UniProtKB">
        <authorList>
            <consortium name="Ensembl"/>
        </authorList>
    </citation>
    <scope>IDENTIFICATION</scope>
</reference>
<organism evidence="9 10">
    <name type="scientific">Amphiprion ocellaris</name>
    <name type="common">Clown anemonefish</name>
    <dbReference type="NCBI Taxonomy" id="80972"/>
    <lineage>
        <taxon>Eukaryota</taxon>
        <taxon>Metazoa</taxon>
        <taxon>Chordata</taxon>
        <taxon>Craniata</taxon>
        <taxon>Vertebrata</taxon>
        <taxon>Euteleostomi</taxon>
        <taxon>Actinopterygii</taxon>
        <taxon>Neopterygii</taxon>
        <taxon>Teleostei</taxon>
        <taxon>Neoteleostei</taxon>
        <taxon>Acanthomorphata</taxon>
        <taxon>Ovalentaria</taxon>
        <taxon>Pomacentridae</taxon>
        <taxon>Amphiprion</taxon>
    </lineage>
</organism>
<dbReference type="Proteomes" id="UP001501940">
    <property type="component" value="Chromosome 12"/>
</dbReference>
<sequence length="359" mass="41622">MNMENVDKDPEEAPGRSVFPQKQETKTGLSTQKVEENPNKEVTEQPKREEEQEHTKRMINLQREPATFVTNIQPAGDAKSLERRAELEEARRIRRERQENDVKASQEKFDEIKRSWLTLNEKMMPQELHEALNCHQLLCDTIIAEKKKLINDLQQELKKRDDHYVKTLRKNEEDIDLLIERMEEQIGTLTKAYREELGQTEGFLMERKLLKLLAPLEKEEQTFVKLTALFHSLGIEGEDVPELVDFLLKYKQEQGVQTEDVCAESSDVTKAAETSSSTNKSSELIHYSNVLPALRSFLKQRVESSRGSWLLDLSLVLLEVSFCQKFNSQQRAQDEQSLPVMFVKKKKLSTEEEFSGVLV</sequence>
<evidence type="ECO:0000256" key="5">
    <source>
        <dbReference type="ARBA" id="ARBA00023273"/>
    </source>
</evidence>
<evidence type="ECO:0000256" key="7">
    <source>
        <dbReference type="SAM" id="MobiDB-lite"/>
    </source>
</evidence>
<feature type="coiled-coil region" evidence="6">
    <location>
        <begin position="143"/>
        <end position="199"/>
    </location>
</feature>
<accession>A0A3Q1BKV1</accession>
<feature type="compositionally biased region" description="Polar residues" evidence="7">
    <location>
        <begin position="20"/>
        <end position="32"/>
    </location>
</feature>
<keyword evidence="5" id="KW-0966">Cell projection</keyword>
<dbReference type="STRING" id="80972.ENSAOCP00000014885"/>
<dbReference type="InterPro" id="IPR039750">
    <property type="entry name" value="DRC1/DRC2"/>
</dbReference>
<dbReference type="AlphaFoldDB" id="A0A3Q1BKV1"/>
<feature type="compositionally biased region" description="Basic and acidic residues" evidence="7">
    <location>
        <begin position="1"/>
        <end position="14"/>
    </location>
</feature>
<evidence type="ECO:0000256" key="2">
    <source>
        <dbReference type="ARBA" id="ARBA00022846"/>
    </source>
</evidence>
<dbReference type="GeneTree" id="ENSGT00940000176160"/>
<evidence type="ECO:0000259" key="8">
    <source>
        <dbReference type="Pfam" id="PF14772"/>
    </source>
</evidence>
<reference evidence="9 10" key="1">
    <citation type="submission" date="2022-01" db="EMBL/GenBank/DDBJ databases">
        <title>A chromosome-scale genome assembly of the false clownfish, Amphiprion ocellaris.</title>
        <authorList>
            <person name="Ryu T."/>
        </authorList>
    </citation>
    <scope>NUCLEOTIDE SEQUENCE [LARGE SCALE GENOMIC DNA]</scope>
</reference>
<evidence type="ECO:0000256" key="4">
    <source>
        <dbReference type="ARBA" id="ARBA00023069"/>
    </source>
</evidence>
<dbReference type="Ensembl" id="ENSAOCT00000031631.2">
    <property type="protein sequence ID" value="ENSAOCP00000014885.2"/>
    <property type="gene ID" value="ENSAOCG00000027524.1"/>
</dbReference>
<evidence type="ECO:0000313" key="10">
    <source>
        <dbReference type="Proteomes" id="UP001501940"/>
    </source>
</evidence>
<reference evidence="9" key="2">
    <citation type="submission" date="2025-08" db="UniProtKB">
        <authorList>
            <consortium name="Ensembl"/>
        </authorList>
    </citation>
    <scope>IDENTIFICATION</scope>
</reference>
<proteinExistence type="predicted"/>
<dbReference type="OMA" id="LDFMMAR"/>
<evidence type="ECO:0000256" key="3">
    <source>
        <dbReference type="ARBA" id="ARBA00023054"/>
    </source>
</evidence>
<dbReference type="GO" id="GO:0060285">
    <property type="term" value="P:cilium-dependent cell motility"/>
    <property type="evidence" value="ECO:0007669"/>
    <property type="project" value="TreeGrafter"/>
</dbReference>
<evidence type="ECO:0000256" key="1">
    <source>
        <dbReference type="ARBA" id="ARBA00004611"/>
    </source>
</evidence>
<comment type="subcellular location">
    <subcellularLocation>
        <location evidence="1">Cytoplasm</location>
        <location evidence="1">Cytoskeleton</location>
        <location evidence="1">Flagellum axoneme</location>
    </subcellularLocation>
</comment>
<dbReference type="GO" id="GO:0070286">
    <property type="term" value="P:axonemal dynein complex assembly"/>
    <property type="evidence" value="ECO:0007669"/>
    <property type="project" value="InterPro"/>
</dbReference>
<keyword evidence="10" id="KW-1185">Reference proteome</keyword>
<dbReference type="PANTHER" id="PTHR21625:SF1">
    <property type="entry name" value="DYNEIN REGULATORY COMPLEX PROTEIN 1"/>
    <property type="match status" value="1"/>
</dbReference>
<feature type="coiled-coil region" evidence="6">
    <location>
        <begin position="78"/>
        <end position="115"/>
    </location>
</feature>
<dbReference type="InterPro" id="IPR039505">
    <property type="entry name" value="DRC1/2_N"/>
</dbReference>
<evidence type="ECO:0000256" key="6">
    <source>
        <dbReference type="SAM" id="Coils"/>
    </source>
</evidence>
<keyword evidence="2" id="KW-0282">Flagellum</keyword>
<evidence type="ECO:0000313" key="9">
    <source>
        <dbReference type="Ensembl" id="ENSAOCP00000014885.2"/>
    </source>
</evidence>
<protein>
    <recommendedName>
        <fullName evidence="8">Dynein regulatory complex protein 1/2 N-terminal domain-containing protein</fullName>
    </recommendedName>
</protein>
<feature type="region of interest" description="Disordered" evidence="7">
    <location>
        <begin position="1"/>
        <end position="57"/>
    </location>
</feature>
<keyword evidence="4" id="KW-0969">Cilium</keyword>
<name>A0A3Q1BKV1_AMPOC</name>
<feature type="compositionally biased region" description="Basic and acidic residues" evidence="7">
    <location>
        <begin position="33"/>
        <end position="56"/>
    </location>
</feature>
<dbReference type="PANTHER" id="PTHR21625">
    <property type="entry name" value="NYD-SP28 PROTEIN"/>
    <property type="match status" value="1"/>
</dbReference>
<feature type="domain" description="Dynein regulatory complex protein 1/2 N-terminal" evidence="8">
    <location>
        <begin position="76"/>
        <end position="175"/>
    </location>
</feature>
<keyword evidence="3 6" id="KW-0175">Coiled coil</keyword>
<dbReference type="Pfam" id="PF14772">
    <property type="entry name" value="NYD-SP28"/>
    <property type="match status" value="1"/>
</dbReference>